<dbReference type="SUPFAM" id="SSF81324">
    <property type="entry name" value="Voltage-gated potassium channels"/>
    <property type="match status" value="1"/>
</dbReference>
<dbReference type="Gene3D" id="1.10.287.70">
    <property type="match status" value="1"/>
</dbReference>
<dbReference type="GO" id="GO:0016286">
    <property type="term" value="F:small conductance calcium-activated potassium channel activity"/>
    <property type="evidence" value="ECO:0007669"/>
    <property type="project" value="InterPro"/>
</dbReference>
<feature type="domain" description="Potassium channel" evidence="2">
    <location>
        <begin position="283"/>
        <end position="355"/>
    </location>
</feature>
<evidence type="ECO:0000313" key="3">
    <source>
        <dbReference type="EMBL" id="KAF0689067.1"/>
    </source>
</evidence>
<evidence type="ECO:0000256" key="1">
    <source>
        <dbReference type="SAM" id="Phobius"/>
    </source>
</evidence>
<organism evidence="4 5">
    <name type="scientific">Aphanomyces stellatus</name>
    <dbReference type="NCBI Taxonomy" id="120398"/>
    <lineage>
        <taxon>Eukaryota</taxon>
        <taxon>Sar</taxon>
        <taxon>Stramenopiles</taxon>
        <taxon>Oomycota</taxon>
        <taxon>Saprolegniomycetes</taxon>
        <taxon>Saprolegniales</taxon>
        <taxon>Verrucalvaceae</taxon>
        <taxon>Aphanomyces</taxon>
    </lineage>
</organism>
<dbReference type="InterPro" id="IPR015449">
    <property type="entry name" value="K_chnl_Ca-activ_SK"/>
</dbReference>
<dbReference type="PANTHER" id="PTHR10153">
    <property type="entry name" value="SMALL CONDUCTANCE CALCIUM-ACTIVATED POTASSIUM CHANNEL"/>
    <property type="match status" value="1"/>
</dbReference>
<reference evidence="3" key="2">
    <citation type="submission" date="2019-06" db="EMBL/GenBank/DDBJ databases">
        <title>Genomics analysis of Aphanomyces spp. identifies a new class of oomycete effector associated with host adaptation.</title>
        <authorList>
            <person name="Gaulin E."/>
        </authorList>
    </citation>
    <scope>NUCLEOTIDE SEQUENCE</scope>
    <source>
        <strain evidence="3">CBS 578.67</strain>
    </source>
</reference>
<protein>
    <submittedName>
        <fullName evidence="4">Aste57867_19448 protein</fullName>
    </submittedName>
</protein>
<feature type="transmembrane region" description="Helical" evidence="1">
    <location>
        <begin position="82"/>
        <end position="102"/>
    </location>
</feature>
<keyword evidence="1" id="KW-0472">Membrane</keyword>
<feature type="transmembrane region" description="Helical" evidence="1">
    <location>
        <begin position="314"/>
        <end position="331"/>
    </location>
</feature>
<feature type="transmembrane region" description="Helical" evidence="1">
    <location>
        <begin position="224"/>
        <end position="243"/>
    </location>
</feature>
<keyword evidence="5" id="KW-1185">Reference proteome</keyword>
<dbReference type="Proteomes" id="UP000332933">
    <property type="component" value="Unassembled WGS sequence"/>
</dbReference>
<keyword evidence="1" id="KW-1133">Transmembrane helix</keyword>
<dbReference type="Pfam" id="PF07885">
    <property type="entry name" value="Ion_trans_2"/>
    <property type="match status" value="1"/>
</dbReference>
<dbReference type="EMBL" id="VJMH01006521">
    <property type="protein sequence ID" value="KAF0689067.1"/>
    <property type="molecule type" value="Genomic_DNA"/>
</dbReference>
<dbReference type="GO" id="GO:0016020">
    <property type="term" value="C:membrane"/>
    <property type="evidence" value="ECO:0007669"/>
    <property type="project" value="InterPro"/>
</dbReference>
<sequence>MIVPAPVVLDSIVVSPLADDNLVELRSPLPMSAQSKRHSLYHEQMQERTGTDDPAWRATVDDIAQLSRLKRLYQRQRTTENLLMLLALLSIVAEGAAVELYWEAETLQWSIVPLEMMKTLVTCMTAVMIWTLFWRFELEAQIEACTHRLHPKDRFSHVTVNLLWAFLFECAILVVHLPPGIDYRFQVLECVATADMTATPACGPGLVYDQLKCYDDTVYSINQFGIVVVIRWYLSVGFVRNLCGLNTNEIKLIGTLNHVDTSSSWFTRKYTFRLYPATFTVLILLLVWAFTTLAVHQLDRSTDNTTVDNYFDSAYFVIVTMTSVGFGDAIVKGIPAGSFCVVGGIFFGAAICALCRVVAIAALSITPNEGHVIRTIKEQNLQTESRHVAVSLIQLQWMRFRLMHLPGGSSSPAVHAICLKSHRLISRARQLRRERRRRRRPLEEMTQRWLAQVDTRCSVIASSPVVTDDYDALVAKLTHALHRMPS</sequence>
<reference evidence="4 5" key="1">
    <citation type="submission" date="2019-03" db="EMBL/GenBank/DDBJ databases">
        <authorList>
            <person name="Gaulin E."/>
            <person name="Dumas B."/>
        </authorList>
    </citation>
    <scope>NUCLEOTIDE SEQUENCE [LARGE SCALE GENOMIC DNA]</scope>
    <source>
        <strain evidence="4">CBS 568.67</strain>
    </source>
</reference>
<dbReference type="OrthoDB" id="433309at2759"/>
<feature type="transmembrane region" description="Helical" evidence="1">
    <location>
        <begin position="274"/>
        <end position="294"/>
    </location>
</feature>
<gene>
    <name evidence="4" type="primary">Aste57867_19448</name>
    <name evidence="3" type="ORF">As57867_019384</name>
    <name evidence="4" type="ORF">ASTE57867_19448</name>
</gene>
<dbReference type="InterPro" id="IPR013099">
    <property type="entry name" value="K_chnl_dom"/>
</dbReference>
<keyword evidence="1" id="KW-0812">Transmembrane</keyword>
<evidence type="ECO:0000313" key="4">
    <source>
        <dbReference type="EMBL" id="VFT96161.1"/>
    </source>
</evidence>
<dbReference type="AlphaFoldDB" id="A0A485LCR9"/>
<evidence type="ECO:0000259" key="2">
    <source>
        <dbReference type="Pfam" id="PF07885"/>
    </source>
</evidence>
<evidence type="ECO:0000313" key="5">
    <source>
        <dbReference type="Proteomes" id="UP000332933"/>
    </source>
</evidence>
<proteinExistence type="predicted"/>
<feature type="transmembrane region" description="Helical" evidence="1">
    <location>
        <begin position="338"/>
        <end position="365"/>
    </location>
</feature>
<feature type="transmembrane region" description="Helical" evidence="1">
    <location>
        <begin position="114"/>
        <end position="134"/>
    </location>
</feature>
<accession>A0A485LCR9</accession>
<dbReference type="EMBL" id="CAADRA010006542">
    <property type="protein sequence ID" value="VFT96161.1"/>
    <property type="molecule type" value="Genomic_DNA"/>
</dbReference>
<feature type="transmembrane region" description="Helical" evidence="1">
    <location>
        <begin position="155"/>
        <end position="177"/>
    </location>
</feature>
<name>A0A485LCR9_9STRA</name>